<protein>
    <submittedName>
        <fullName evidence="1">Uncharacterized protein</fullName>
    </submittedName>
</protein>
<proteinExistence type="predicted"/>
<accession>A0A3G4ZT87</accession>
<organism evidence="1">
    <name type="scientific">Edafosvirus sp</name>
    <dbReference type="NCBI Taxonomy" id="2487765"/>
    <lineage>
        <taxon>Viruses</taxon>
        <taxon>Varidnaviria</taxon>
        <taxon>Bamfordvirae</taxon>
        <taxon>Nucleocytoviricota</taxon>
        <taxon>Megaviricetes</taxon>
        <taxon>Imitervirales</taxon>
        <taxon>Mimiviridae</taxon>
        <taxon>Klosneuvirinae</taxon>
    </lineage>
</organism>
<evidence type="ECO:0000313" key="1">
    <source>
        <dbReference type="EMBL" id="AYV78087.1"/>
    </source>
</evidence>
<reference evidence="1" key="1">
    <citation type="submission" date="2018-10" db="EMBL/GenBank/DDBJ databases">
        <title>Hidden diversity of soil giant viruses.</title>
        <authorList>
            <person name="Schulz F."/>
            <person name="Alteio L."/>
            <person name="Goudeau D."/>
            <person name="Ryan E.M."/>
            <person name="Malmstrom R.R."/>
            <person name="Blanchard J."/>
            <person name="Woyke T."/>
        </authorList>
    </citation>
    <scope>NUCLEOTIDE SEQUENCE</scope>
    <source>
        <strain evidence="1">EDV1</strain>
    </source>
</reference>
<sequence length="211" mass="23664">MATLISASFCFCSDVCQKSFFRSDKENISKYKSHLLMRNHGLPSYHSAMCLFQNISKIRSDEHKLELVRLWIVHTNDLVGYHRKHVTLPVVQFVEFLDDVKLEQDINRAIVCEIMGPFLSDLKNENVSLITSKIKNKEDPVFFKLQELIKKSDEKKLPASAPSAPPLPEPNLDDLLARSTVTAVVGNVITAEGSQVRITGDMFGTTVSISG</sequence>
<dbReference type="EMBL" id="MK072070">
    <property type="protein sequence ID" value="AYV78087.1"/>
    <property type="molecule type" value="Genomic_DNA"/>
</dbReference>
<gene>
    <name evidence="1" type="ORF">Edafosvirus5_5</name>
</gene>
<name>A0A3G4ZT87_9VIRU</name>